<comment type="caution">
    <text evidence="2">The sequence shown here is derived from an EMBL/GenBank/DDBJ whole genome shotgun (WGS) entry which is preliminary data.</text>
</comment>
<name>A0ABS9X4T2_9GAMM</name>
<dbReference type="InterPro" id="IPR046357">
    <property type="entry name" value="PPIase_dom_sf"/>
</dbReference>
<sequence length="204" mass="23309">MKIAMQAELSQEEINDIKLKTQHYEEELFIKEYLKQYAIPEPVSSAMISSYYQEHLDQFGQVDVKTVEILQRKTKLNEGERDTILASLPTINAQTDWQNYAENKGKSLGLSYVKTRFTPGLFDKNIAEVIEKMQVGEKSKITFVQGQPYILRVLAIQTLPAKPLSSVNADIRKKLAALQLKKAVKESTEQVLQQTKVVYVELNE</sequence>
<dbReference type="GO" id="GO:0016853">
    <property type="term" value="F:isomerase activity"/>
    <property type="evidence" value="ECO:0007669"/>
    <property type="project" value="UniProtKB-KW"/>
</dbReference>
<keyword evidence="3" id="KW-1185">Reference proteome</keyword>
<keyword evidence="2" id="KW-0413">Isomerase</keyword>
<dbReference type="Gene3D" id="1.10.4030.10">
    <property type="entry name" value="Porin chaperone SurA, peptide-binding domain"/>
    <property type="match status" value="1"/>
</dbReference>
<evidence type="ECO:0000313" key="2">
    <source>
        <dbReference type="EMBL" id="MCI2285239.1"/>
    </source>
</evidence>
<organism evidence="2 3">
    <name type="scientific">Colwellia maritima</name>
    <dbReference type="NCBI Taxonomy" id="2912588"/>
    <lineage>
        <taxon>Bacteria</taxon>
        <taxon>Pseudomonadati</taxon>
        <taxon>Pseudomonadota</taxon>
        <taxon>Gammaproteobacteria</taxon>
        <taxon>Alteromonadales</taxon>
        <taxon>Colwelliaceae</taxon>
        <taxon>Colwellia</taxon>
    </lineage>
</organism>
<dbReference type="Proteomes" id="UP001139646">
    <property type="component" value="Unassembled WGS sequence"/>
</dbReference>
<evidence type="ECO:0000259" key="1">
    <source>
        <dbReference type="Pfam" id="PF13145"/>
    </source>
</evidence>
<accession>A0ABS9X4T2</accession>
<gene>
    <name evidence="2" type="ORF">L3081_19985</name>
</gene>
<dbReference type="RefSeq" id="WP_242288020.1">
    <property type="nucleotide sequence ID" value="NZ_JAKKSL010000004.1"/>
</dbReference>
<dbReference type="Pfam" id="PF13145">
    <property type="entry name" value="Rotamase_2"/>
    <property type="match status" value="1"/>
</dbReference>
<reference evidence="2" key="1">
    <citation type="submission" date="2022-01" db="EMBL/GenBank/DDBJ databases">
        <title>Colwellia maritima, isolated from seawater.</title>
        <authorList>
            <person name="Kristyanto S."/>
            <person name="Jung J."/>
            <person name="Jeon C.O."/>
        </authorList>
    </citation>
    <scope>NUCLEOTIDE SEQUENCE</scope>
    <source>
        <strain evidence="2">MSW7</strain>
    </source>
</reference>
<dbReference type="Gene3D" id="3.10.50.40">
    <property type="match status" value="1"/>
</dbReference>
<dbReference type="InterPro" id="IPR000297">
    <property type="entry name" value="PPIase_PpiC"/>
</dbReference>
<protein>
    <submittedName>
        <fullName evidence="2">Peptidyl-prolyl cis-trans isomerase</fullName>
    </submittedName>
</protein>
<feature type="domain" description="PpiC" evidence="1">
    <location>
        <begin position="43"/>
        <end position="167"/>
    </location>
</feature>
<dbReference type="EMBL" id="JAKKSL010000004">
    <property type="protein sequence ID" value="MCI2285239.1"/>
    <property type="molecule type" value="Genomic_DNA"/>
</dbReference>
<evidence type="ECO:0000313" key="3">
    <source>
        <dbReference type="Proteomes" id="UP001139646"/>
    </source>
</evidence>
<proteinExistence type="predicted"/>